<dbReference type="SMART" id="SM00486">
    <property type="entry name" value="POLBc"/>
    <property type="match status" value="1"/>
</dbReference>
<evidence type="ECO:0000256" key="2">
    <source>
        <dbReference type="ARBA" id="ARBA00022679"/>
    </source>
</evidence>
<reference evidence="11" key="1">
    <citation type="submission" date="2019-10" db="EMBL/GenBank/DDBJ databases">
        <title>Conservation and host-specific expression of non-tandemly repeated heterogenous ribosome RNA gene in arbuscular mycorrhizal fungi.</title>
        <authorList>
            <person name="Maeda T."/>
            <person name="Kobayashi Y."/>
            <person name="Nakagawa T."/>
            <person name="Ezawa T."/>
            <person name="Yamaguchi K."/>
            <person name="Bino T."/>
            <person name="Nishimoto Y."/>
            <person name="Shigenobu S."/>
            <person name="Kawaguchi M."/>
        </authorList>
    </citation>
    <scope>NUCLEOTIDE SEQUENCE</scope>
    <source>
        <strain evidence="11">HR1</strain>
    </source>
</reference>
<organism evidence="11 12">
    <name type="scientific">Rhizophagus clarus</name>
    <dbReference type="NCBI Taxonomy" id="94130"/>
    <lineage>
        <taxon>Eukaryota</taxon>
        <taxon>Fungi</taxon>
        <taxon>Fungi incertae sedis</taxon>
        <taxon>Mucoromycota</taxon>
        <taxon>Glomeromycotina</taxon>
        <taxon>Glomeromycetes</taxon>
        <taxon>Glomerales</taxon>
        <taxon>Glomeraceae</taxon>
        <taxon>Rhizophagus</taxon>
    </lineage>
</organism>
<dbReference type="SUPFAM" id="SSF56672">
    <property type="entry name" value="DNA/RNA polymerases"/>
    <property type="match status" value="1"/>
</dbReference>
<dbReference type="InterPro" id="IPR006133">
    <property type="entry name" value="DNA-dir_DNA_pol_B_exonuc"/>
</dbReference>
<name>A0A8H3QHM3_9GLOM</name>
<dbReference type="Pfam" id="PF00136">
    <property type="entry name" value="DNA_pol_B"/>
    <property type="match status" value="2"/>
</dbReference>
<dbReference type="GO" id="GO:0000166">
    <property type="term" value="F:nucleotide binding"/>
    <property type="evidence" value="ECO:0007669"/>
    <property type="project" value="InterPro"/>
</dbReference>
<dbReference type="Gene3D" id="3.30.420.10">
    <property type="entry name" value="Ribonuclease H-like superfamily/Ribonuclease H"/>
    <property type="match status" value="1"/>
</dbReference>
<evidence type="ECO:0000313" key="11">
    <source>
        <dbReference type="EMBL" id="GES81260.1"/>
    </source>
</evidence>
<feature type="region of interest" description="Disordered" evidence="8">
    <location>
        <begin position="942"/>
        <end position="975"/>
    </location>
</feature>
<dbReference type="GO" id="GO:0003677">
    <property type="term" value="F:DNA binding"/>
    <property type="evidence" value="ECO:0007669"/>
    <property type="project" value="UniProtKB-KW"/>
</dbReference>
<keyword evidence="4 7" id="KW-0239">DNA-directed DNA polymerase</keyword>
<evidence type="ECO:0000256" key="1">
    <source>
        <dbReference type="ARBA" id="ARBA00005755"/>
    </source>
</evidence>
<evidence type="ECO:0000259" key="10">
    <source>
        <dbReference type="Pfam" id="PF03104"/>
    </source>
</evidence>
<sequence>MHTPTNFDQTDRSETAPALRYDGAGPLVGIPSRNDIVTEFDNEMTIILQQSLSGKQPIYFMPTEVSDDTSEYVNGISSYILRITGTLINGQKAVVKITGIKPFFDVEVPEEMPLSIFKTRLVNILSNTLKGTSKFGIENINAFPLQGYYTEKKSYIRVITWNQFDRYNALKAVREVGIRTASNDLTPIYYYRKVACEKRLPLSSWATLSNYFHEYIQGDTYLFQVSVNNYNPTSEDDYNNPLFSSALSWDRTLVLTWDIETYSSLGLGKFPTAQSDESNVFMIGMSVHWKDDPNPLKRICLVDVETAPDPRWTTIICENQVNLLKAFALCCKLLAPDIQIGFNDSQYDWRFIVEKAKKLGIFEWMFNQMSLKPSSLEKITKWQYQYNKIKVNDRDFHSKHLKIPRCVAIDVRPCFMKFYPKAEKSSLAYYLKECELDNKLDMPFHRMFKYYGRALKETNATTAEQMREVAEYYIIDAISCQRLMVKRNAINEYREVASVAFISLYDSHYFAVGMKVRNLLSAGAWQEGILTSTIPCEQTETGKYPGAYVFPPRAESLKESSKKLHEINFQFNGRDVLAWSIEHENQAEMKGLYPKVLEELLIRRNLLKRRLAPLKDKKEELEKEIMYINTFYGEAGNSGSPFFLRALAGGVTSAGQQNIKLIADLVRSKGFGVKYGDTDSLYLVCPEEYFQECDEKYFSEKISKEKYWEGMVGISMEAMSKLRGEVNDFFREDNGSPYLKMAYEEVLFPVVFTGKKKYYGILHTSKPNFNNKLFIRGVEIVKRGQSKHFREVGKKVMDESMRLDNDNTRTLHQIVEDVLKETINDISQIDLNGVIKTAVHTREEADAKRLIKKGLTPEPYLYEIPEPGERFEYIVVENDSSQRVGDKMEYPEVVRRLGKKIDISYYLKTVVGLYARFINYDDRHQPSSEIVLGALKKLKDGNKAGDSKADDGGVNGDDLDEDKDDEDEMDEDEVSKIRDALAQKSAEKWIRGYIKSQHDGPKKDKTIISHLWEGARIYAKKIFDTTYADKGEHLTKNAYYQSFLNALDKQEESIRLKLSSLLKEISEVDIEYRESIYKLVTKKRAISLKQYLTSYYLDECKLLADFRNIWYKVVGLEITRYQTLSKLQDSKKDDSSESDIDEIIELYG</sequence>
<keyword evidence="7" id="KW-0235">DNA replication</keyword>
<comment type="catalytic activity">
    <reaction evidence="6 7">
        <text>DNA(n) + a 2'-deoxyribonucleoside 5'-triphosphate = DNA(n+1) + diphosphate</text>
        <dbReference type="Rhea" id="RHEA:22508"/>
        <dbReference type="Rhea" id="RHEA-COMP:17339"/>
        <dbReference type="Rhea" id="RHEA-COMP:17340"/>
        <dbReference type="ChEBI" id="CHEBI:33019"/>
        <dbReference type="ChEBI" id="CHEBI:61560"/>
        <dbReference type="ChEBI" id="CHEBI:173112"/>
        <dbReference type="EC" id="2.7.7.7"/>
    </reaction>
</comment>
<keyword evidence="5 7" id="KW-0238">DNA-binding</keyword>
<dbReference type="SUPFAM" id="SSF53098">
    <property type="entry name" value="Ribonuclease H-like"/>
    <property type="match status" value="1"/>
</dbReference>
<dbReference type="InterPro" id="IPR042087">
    <property type="entry name" value="DNA_pol_B_thumb"/>
</dbReference>
<evidence type="ECO:0000256" key="6">
    <source>
        <dbReference type="ARBA" id="ARBA00049244"/>
    </source>
</evidence>
<dbReference type="PROSITE" id="PS00116">
    <property type="entry name" value="DNA_POLYMERASE_B"/>
    <property type="match status" value="1"/>
</dbReference>
<dbReference type="GO" id="GO:0006261">
    <property type="term" value="P:DNA-templated DNA replication"/>
    <property type="evidence" value="ECO:0007669"/>
    <property type="project" value="TreeGrafter"/>
</dbReference>
<dbReference type="EC" id="2.7.7.7" evidence="7"/>
<feature type="compositionally biased region" description="Basic and acidic residues" evidence="8">
    <location>
        <begin position="942"/>
        <end position="951"/>
    </location>
</feature>
<dbReference type="GO" id="GO:0003887">
    <property type="term" value="F:DNA-directed DNA polymerase activity"/>
    <property type="evidence" value="ECO:0007669"/>
    <property type="project" value="UniProtKB-KW"/>
</dbReference>
<keyword evidence="2 7" id="KW-0808">Transferase</keyword>
<dbReference type="InterPro" id="IPR043502">
    <property type="entry name" value="DNA/RNA_pol_sf"/>
</dbReference>
<keyword evidence="3 7" id="KW-0548">Nucleotidyltransferase</keyword>
<feature type="region of interest" description="Disordered" evidence="8">
    <location>
        <begin position="1"/>
        <end position="20"/>
    </location>
</feature>
<dbReference type="InterPro" id="IPR006134">
    <property type="entry name" value="DNA-dir_DNA_pol_B_multi_dom"/>
</dbReference>
<evidence type="ECO:0000256" key="4">
    <source>
        <dbReference type="ARBA" id="ARBA00022932"/>
    </source>
</evidence>
<dbReference type="EMBL" id="BLAL01000054">
    <property type="protein sequence ID" value="GES81260.1"/>
    <property type="molecule type" value="Genomic_DNA"/>
</dbReference>
<evidence type="ECO:0000313" key="12">
    <source>
        <dbReference type="Proteomes" id="UP000615446"/>
    </source>
</evidence>
<comment type="caution">
    <text evidence="11">The sequence shown here is derived from an EMBL/GenBank/DDBJ whole genome shotgun (WGS) entry which is preliminary data.</text>
</comment>
<dbReference type="Gene3D" id="3.90.1600.10">
    <property type="entry name" value="Palm domain of DNA polymerase"/>
    <property type="match status" value="1"/>
</dbReference>
<dbReference type="Gene3D" id="1.10.132.60">
    <property type="entry name" value="DNA polymerase family B, C-terminal domain"/>
    <property type="match status" value="1"/>
</dbReference>
<dbReference type="PANTHER" id="PTHR10322">
    <property type="entry name" value="DNA POLYMERASE CATALYTIC SUBUNIT"/>
    <property type="match status" value="1"/>
</dbReference>
<feature type="compositionally biased region" description="Acidic residues" evidence="8">
    <location>
        <begin position="957"/>
        <end position="973"/>
    </location>
</feature>
<dbReference type="InterPro" id="IPR017964">
    <property type="entry name" value="DNA-dir_DNA_pol_B_CS"/>
</dbReference>
<evidence type="ECO:0000256" key="5">
    <source>
        <dbReference type="ARBA" id="ARBA00023125"/>
    </source>
</evidence>
<proteinExistence type="inferred from homology"/>
<dbReference type="PANTHER" id="PTHR10322:SF23">
    <property type="entry name" value="DNA POLYMERASE DELTA CATALYTIC SUBUNIT"/>
    <property type="match status" value="1"/>
</dbReference>
<protein>
    <recommendedName>
        <fullName evidence="7">DNA polymerase</fullName>
        <ecNumber evidence="7">2.7.7.7</ecNumber>
    </recommendedName>
</protein>
<comment type="similarity">
    <text evidence="1 7">Belongs to the DNA polymerase type-B family.</text>
</comment>
<evidence type="ECO:0000256" key="7">
    <source>
        <dbReference type="RuleBase" id="RU000442"/>
    </source>
</evidence>
<dbReference type="Proteomes" id="UP000615446">
    <property type="component" value="Unassembled WGS sequence"/>
</dbReference>
<feature type="domain" description="DNA-directed DNA polymerase family B multifunctional" evidence="9">
    <location>
        <begin position="725"/>
        <end position="916"/>
    </location>
</feature>
<evidence type="ECO:0000256" key="8">
    <source>
        <dbReference type="SAM" id="MobiDB-lite"/>
    </source>
</evidence>
<dbReference type="Pfam" id="PF03104">
    <property type="entry name" value="DNA_pol_B_exo1"/>
    <property type="match status" value="1"/>
</dbReference>
<dbReference type="InterPro" id="IPR036397">
    <property type="entry name" value="RNaseH_sf"/>
</dbReference>
<gene>
    <name evidence="11" type="ORF">RCL2_000851000</name>
</gene>
<accession>A0A8H3QHM3</accession>
<feature type="domain" description="DNA-directed DNA polymerase family B multifunctional" evidence="9">
    <location>
        <begin position="586"/>
        <end position="690"/>
    </location>
</feature>
<dbReference type="InterPro" id="IPR012337">
    <property type="entry name" value="RNaseH-like_sf"/>
</dbReference>
<evidence type="ECO:0000256" key="3">
    <source>
        <dbReference type="ARBA" id="ARBA00022695"/>
    </source>
</evidence>
<evidence type="ECO:0000259" key="9">
    <source>
        <dbReference type="Pfam" id="PF00136"/>
    </source>
</evidence>
<dbReference type="InterPro" id="IPR050240">
    <property type="entry name" value="DNA_pol_type-B"/>
</dbReference>
<dbReference type="InterPro" id="IPR006172">
    <property type="entry name" value="DNA-dir_DNA_pol_B"/>
</dbReference>
<dbReference type="InterPro" id="IPR023211">
    <property type="entry name" value="DNA_pol_palm_dom_sf"/>
</dbReference>
<dbReference type="AlphaFoldDB" id="A0A8H3QHM3"/>
<feature type="domain" description="DNA-directed DNA polymerase family B exonuclease" evidence="10">
    <location>
        <begin position="189"/>
        <end position="419"/>
    </location>
</feature>